<evidence type="ECO:0000259" key="6">
    <source>
        <dbReference type="PROSITE" id="PS51160"/>
    </source>
</evidence>
<dbReference type="EMBL" id="WTYO01000002">
    <property type="protein sequence ID" value="MXO68026.1"/>
    <property type="molecule type" value="Genomic_DNA"/>
</dbReference>
<keyword evidence="4" id="KW-0378">Hydrolase</keyword>
<dbReference type="InterPro" id="IPR036046">
    <property type="entry name" value="Acylphosphatase-like_dom_sf"/>
</dbReference>
<protein>
    <recommendedName>
        <fullName evidence="2 4">acylphosphatase</fullName>
        <ecNumber evidence="2 4">3.6.1.7</ecNumber>
    </recommendedName>
</protein>
<dbReference type="Proteomes" id="UP000444401">
    <property type="component" value="Unassembled WGS sequence"/>
</dbReference>
<dbReference type="PROSITE" id="PS51160">
    <property type="entry name" value="ACYLPHOSPHATASE_3"/>
    <property type="match status" value="1"/>
</dbReference>
<dbReference type="RefSeq" id="WP_160732693.1">
    <property type="nucleotide sequence ID" value="NZ_CP139719.1"/>
</dbReference>
<evidence type="ECO:0000256" key="4">
    <source>
        <dbReference type="PROSITE-ProRule" id="PRU00520"/>
    </source>
</evidence>
<dbReference type="PROSITE" id="PS00151">
    <property type="entry name" value="ACYLPHOSPHATASE_2"/>
    <property type="match status" value="1"/>
</dbReference>
<sequence>MIARHLVVHGKVQGVFYRDWTVATARALGLAGWVRNLADGTVEAHLQGPAEAVERMIAQMHDGPPRARVERIAATAAEPATIEGFERR</sequence>
<dbReference type="InterPro" id="IPR001792">
    <property type="entry name" value="Acylphosphatase-like_dom"/>
</dbReference>
<evidence type="ECO:0000256" key="1">
    <source>
        <dbReference type="ARBA" id="ARBA00005614"/>
    </source>
</evidence>
<dbReference type="Pfam" id="PF00708">
    <property type="entry name" value="Acylphosphatase"/>
    <property type="match status" value="1"/>
</dbReference>
<organism evidence="7 8">
    <name type="scientific">Pelagerythrobacter marinus</name>
    <dbReference type="NCBI Taxonomy" id="538382"/>
    <lineage>
        <taxon>Bacteria</taxon>
        <taxon>Pseudomonadati</taxon>
        <taxon>Pseudomonadota</taxon>
        <taxon>Alphaproteobacteria</taxon>
        <taxon>Sphingomonadales</taxon>
        <taxon>Erythrobacteraceae</taxon>
        <taxon>Pelagerythrobacter</taxon>
    </lineage>
</organism>
<dbReference type="EC" id="3.6.1.7" evidence="2 4"/>
<comment type="similarity">
    <text evidence="1 5">Belongs to the acylphosphatase family.</text>
</comment>
<dbReference type="InterPro" id="IPR020456">
    <property type="entry name" value="Acylphosphatase"/>
</dbReference>
<gene>
    <name evidence="7" type="ORF">GRI72_04165</name>
</gene>
<comment type="catalytic activity">
    <reaction evidence="3 4">
        <text>an acyl phosphate + H2O = a carboxylate + phosphate + H(+)</text>
        <dbReference type="Rhea" id="RHEA:14965"/>
        <dbReference type="ChEBI" id="CHEBI:15377"/>
        <dbReference type="ChEBI" id="CHEBI:15378"/>
        <dbReference type="ChEBI" id="CHEBI:29067"/>
        <dbReference type="ChEBI" id="CHEBI:43474"/>
        <dbReference type="ChEBI" id="CHEBI:59918"/>
        <dbReference type="EC" id="3.6.1.7"/>
    </reaction>
</comment>
<feature type="domain" description="Acylphosphatase-like" evidence="6">
    <location>
        <begin position="3"/>
        <end position="88"/>
    </location>
</feature>
<evidence type="ECO:0000256" key="5">
    <source>
        <dbReference type="RuleBase" id="RU004168"/>
    </source>
</evidence>
<dbReference type="SUPFAM" id="SSF54975">
    <property type="entry name" value="Acylphosphatase/BLUF domain-like"/>
    <property type="match status" value="1"/>
</dbReference>
<reference evidence="7 8" key="1">
    <citation type="submission" date="2019-12" db="EMBL/GenBank/DDBJ databases">
        <title>Genomic-based taxomic classification of the family Erythrobacteraceae.</title>
        <authorList>
            <person name="Xu L."/>
        </authorList>
    </citation>
    <scope>NUCLEOTIDE SEQUENCE [LARGE SCALE GENOMIC DNA]</scope>
    <source>
        <strain evidence="7 8">H32</strain>
    </source>
</reference>
<dbReference type="Gene3D" id="3.30.70.100">
    <property type="match status" value="1"/>
</dbReference>
<proteinExistence type="inferred from homology"/>
<accession>A0ABW9UT66</accession>
<evidence type="ECO:0000256" key="2">
    <source>
        <dbReference type="ARBA" id="ARBA00012150"/>
    </source>
</evidence>
<feature type="active site" evidence="4">
    <location>
        <position position="18"/>
    </location>
</feature>
<dbReference type="PANTHER" id="PTHR47268:SF4">
    <property type="entry name" value="ACYLPHOSPHATASE"/>
    <property type="match status" value="1"/>
</dbReference>
<keyword evidence="8" id="KW-1185">Reference proteome</keyword>
<feature type="active site" evidence="4">
    <location>
        <position position="36"/>
    </location>
</feature>
<dbReference type="PANTHER" id="PTHR47268">
    <property type="entry name" value="ACYLPHOSPHATASE"/>
    <property type="match status" value="1"/>
</dbReference>
<dbReference type="PRINTS" id="PR00112">
    <property type="entry name" value="ACYLPHPHTASE"/>
</dbReference>
<name>A0ABW9UT66_9SPHN</name>
<comment type="caution">
    <text evidence="7">The sequence shown here is derived from an EMBL/GenBank/DDBJ whole genome shotgun (WGS) entry which is preliminary data.</text>
</comment>
<dbReference type="InterPro" id="IPR017968">
    <property type="entry name" value="Acylphosphatase_CS"/>
</dbReference>
<evidence type="ECO:0000313" key="8">
    <source>
        <dbReference type="Proteomes" id="UP000444401"/>
    </source>
</evidence>
<evidence type="ECO:0000313" key="7">
    <source>
        <dbReference type="EMBL" id="MXO68026.1"/>
    </source>
</evidence>
<evidence type="ECO:0000256" key="3">
    <source>
        <dbReference type="ARBA" id="ARBA00047645"/>
    </source>
</evidence>